<comment type="caution">
    <text evidence="1">The sequence shown here is derived from an EMBL/GenBank/DDBJ whole genome shotgun (WGS) entry which is preliminary data.</text>
</comment>
<proteinExistence type="predicted"/>
<gene>
    <name evidence="1" type="ORF">RPERSI_LOCUS21559</name>
</gene>
<organism evidence="1 2">
    <name type="scientific">Racocetra persica</name>
    <dbReference type="NCBI Taxonomy" id="160502"/>
    <lineage>
        <taxon>Eukaryota</taxon>
        <taxon>Fungi</taxon>
        <taxon>Fungi incertae sedis</taxon>
        <taxon>Mucoromycota</taxon>
        <taxon>Glomeromycotina</taxon>
        <taxon>Glomeromycetes</taxon>
        <taxon>Diversisporales</taxon>
        <taxon>Gigasporaceae</taxon>
        <taxon>Racocetra</taxon>
    </lineage>
</organism>
<reference evidence="1" key="1">
    <citation type="submission" date="2021-06" db="EMBL/GenBank/DDBJ databases">
        <authorList>
            <person name="Kallberg Y."/>
            <person name="Tangrot J."/>
            <person name="Rosling A."/>
        </authorList>
    </citation>
    <scope>NUCLEOTIDE SEQUENCE</scope>
    <source>
        <strain evidence="1">MA461A</strain>
    </source>
</reference>
<dbReference type="EMBL" id="CAJVQC010063424">
    <property type="protein sequence ID" value="CAG8803632.1"/>
    <property type="molecule type" value="Genomic_DNA"/>
</dbReference>
<accession>A0ACA9RPS2</accession>
<sequence length="152" mass="16628">NQSLCMATTNTSTSNPTEIHEGSELNINSPLVIAIIAIMVIVLIIGVIVIVFFILRYKNKSASPSSKARGLRKFRIGSEARDDGHTHKKRDSDVILDLEGKEESFEESYAEGAVGHQQHQMGGRSMPVRSQTIYGTQPPSTSTIDLQSSTIQ</sequence>
<evidence type="ECO:0000313" key="2">
    <source>
        <dbReference type="Proteomes" id="UP000789920"/>
    </source>
</evidence>
<protein>
    <submittedName>
        <fullName evidence="1">19900_t:CDS:1</fullName>
    </submittedName>
</protein>
<dbReference type="Proteomes" id="UP000789920">
    <property type="component" value="Unassembled WGS sequence"/>
</dbReference>
<feature type="non-terminal residue" evidence="1">
    <location>
        <position position="1"/>
    </location>
</feature>
<name>A0ACA9RPS2_9GLOM</name>
<keyword evidence="2" id="KW-1185">Reference proteome</keyword>
<evidence type="ECO:0000313" key="1">
    <source>
        <dbReference type="EMBL" id="CAG8803632.1"/>
    </source>
</evidence>
<feature type="non-terminal residue" evidence="1">
    <location>
        <position position="152"/>
    </location>
</feature>